<dbReference type="SUPFAM" id="SSF53254">
    <property type="entry name" value="Phosphoglycerate mutase-like"/>
    <property type="match status" value="1"/>
</dbReference>
<dbReference type="PROSITE" id="PS00616">
    <property type="entry name" value="HIS_ACID_PHOSPHAT_1"/>
    <property type="match status" value="1"/>
</dbReference>
<keyword evidence="4" id="KW-0325">Glycoprotein</keyword>
<keyword evidence="7" id="KW-0732">Signal</keyword>
<dbReference type="eggNOG" id="KOG1382">
    <property type="taxonomic scope" value="Eukaryota"/>
</dbReference>
<dbReference type="Gene3D" id="3.40.50.1240">
    <property type="entry name" value="Phosphoglycerate mutase-like"/>
    <property type="match status" value="1"/>
</dbReference>
<evidence type="ECO:0000256" key="7">
    <source>
        <dbReference type="SAM" id="SignalP"/>
    </source>
</evidence>
<feature type="signal peptide" evidence="7">
    <location>
        <begin position="1"/>
        <end position="19"/>
    </location>
</feature>
<feature type="chain" id="PRO_5004517995" description="3-phytase" evidence="7">
    <location>
        <begin position="20"/>
        <end position="519"/>
    </location>
</feature>
<dbReference type="GO" id="GO:0016158">
    <property type="term" value="F:inositol hexakisphosphate 3-phosphatase activity"/>
    <property type="evidence" value="ECO:0007669"/>
    <property type="project" value="UniProtKB-EC"/>
</dbReference>
<dbReference type="OrthoDB" id="6509975at2759"/>
<keyword evidence="9" id="KW-1185">Reference proteome</keyword>
<name>S3BP54_OPHP1</name>
<dbReference type="PIRSF" id="PIRSF000894">
    <property type="entry name" value="Acid_phosphatase"/>
    <property type="match status" value="1"/>
</dbReference>
<dbReference type="CDD" id="cd07061">
    <property type="entry name" value="HP_HAP_like"/>
    <property type="match status" value="1"/>
</dbReference>
<evidence type="ECO:0000256" key="2">
    <source>
        <dbReference type="ARBA" id="ARBA00012632"/>
    </source>
</evidence>
<dbReference type="STRING" id="1262450.S3BP54"/>
<reference evidence="8 9" key="1">
    <citation type="journal article" date="2013" name="BMC Genomics">
        <title>The genome and transcriptome of the pine saprophyte Ophiostoma piceae, and a comparison with the bark beetle-associated pine pathogen Grosmannia clavigera.</title>
        <authorList>
            <person name="Haridas S."/>
            <person name="Wang Y."/>
            <person name="Lim L."/>
            <person name="Massoumi Alamouti S."/>
            <person name="Jackman S."/>
            <person name="Docking R."/>
            <person name="Robertson G."/>
            <person name="Birol I."/>
            <person name="Bohlmann J."/>
            <person name="Breuil C."/>
        </authorList>
    </citation>
    <scope>NUCLEOTIDE SEQUENCE [LARGE SCALE GENOMIC DNA]</scope>
    <source>
        <strain evidence="8 9">UAMH 11346</strain>
    </source>
</reference>
<dbReference type="PANTHER" id="PTHR20963">
    <property type="entry name" value="MULTIPLE INOSITOL POLYPHOSPHATE PHOSPHATASE-RELATED"/>
    <property type="match status" value="1"/>
</dbReference>
<dbReference type="GO" id="GO:0009277">
    <property type="term" value="C:fungal-type cell wall"/>
    <property type="evidence" value="ECO:0007669"/>
    <property type="project" value="TreeGrafter"/>
</dbReference>
<dbReference type="GO" id="GO:0003993">
    <property type="term" value="F:acid phosphatase activity"/>
    <property type="evidence" value="ECO:0007669"/>
    <property type="project" value="TreeGrafter"/>
</dbReference>
<dbReference type="EC" id="3.1.3.8" evidence="2"/>
<evidence type="ECO:0000256" key="4">
    <source>
        <dbReference type="ARBA" id="ARBA00023180"/>
    </source>
</evidence>
<feature type="active site" description="Nucleophile" evidence="5">
    <location>
        <position position="80"/>
    </location>
</feature>
<keyword evidence="3" id="KW-0378">Hydrolase</keyword>
<feature type="disulfide bond" evidence="6">
    <location>
        <begin position="458"/>
        <end position="466"/>
    </location>
</feature>
<feature type="active site" description="Proton donor" evidence="5">
    <location>
        <position position="352"/>
    </location>
</feature>
<dbReference type="EMBL" id="KE148171">
    <property type="protein sequence ID" value="EPE03039.1"/>
    <property type="molecule type" value="Genomic_DNA"/>
</dbReference>
<evidence type="ECO:0000256" key="3">
    <source>
        <dbReference type="ARBA" id="ARBA00022801"/>
    </source>
</evidence>
<dbReference type="InterPro" id="IPR033379">
    <property type="entry name" value="Acid_Pase_AS"/>
</dbReference>
<accession>S3BP54</accession>
<dbReference type="VEuPathDB" id="FungiDB:F503_08653"/>
<keyword evidence="6" id="KW-1015">Disulfide bond</keyword>
<dbReference type="InterPro" id="IPR016274">
    <property type="entry name" value="Histidine_acid_Pase_euk"/>
</dbReference>
<comment type="similarity">
    <text evidence="1">Belongs to the histidine acid phosphatase family.</text>
</comment>
<dbReference type="HOGENOM" id="CLU_020880_3_0_1"/>
<dbReference type="OMA" id="ANSPWFA"/>
<dbReference type="Proteomes" id="UP000016923">
    <property type="component" value="Unassembled WGS sequence"/>
</dbReference>
<feature type="disulfide bond" evidence="6">
    <location>
        <begin position="69"/>
        <end position="401"/>
    </location>
</feature>
<evidence type="ECO:0000256" key="1">
    <source>
        <dbReference type="ARBA" id="ARBA00005375"/>
    </source>
</evidence>
<dbReference type="Pfam" id="PF00328">
    <property type="entry name" value="His_Phos_2"/>
    <property type="match status" value="1"/>
</dbReference>
<dbReference type="InterPro" id="IPR029033">
    <property type="entry name" value="His_PPase_superfam"/>
</dbReference>
<dbReference type="AlphaFoldDB" id="S3BP54"/>
<evidence type="ECO:0000256" key="6">
    <source>
        <dbReference type="PIRSR" id="PIRSR000894-2"/>
    </source>
</evidence>
<evidence type="ECO:0000256" key="5">
    <source>
        <dbReference type="PIRSR" id="PIRSR000894-1"/>
    </source>
</evidence>
<proteinExistence type="inferred from homology"/>
<protein>
    <recommendedName>
        <fullName evidence="2">3-phytase</fullName>
        <ecNumber evidence="2">3.1.3.8</ecNumber>
    </recommendedName>
</protein>
<evidence type="ECO:0000313" key="8">
    <source>
        <dbReference type="EMBL" id="EPE03039.1"/>
    </source>
</evidence>
<evidence type="ECO:0000313" key="9">
    <source>
        <dbReference type="Proteomes" id="UP000016923"/>
    </source>
</evidence>
<organism evidence="8 9">
    <name type="scientific">Ophiostoma piceae (strain UAMH 11346)</name>
    <name type="common">Sap stain fungus</name>
    <dbReference type="NCBI Taxonomy" id="1262450"/>
    <lineage>
        <taxon>Eukaryota</taxon>
        <taxon>Fungi</taxon>
        <taxon>Dikarya</taxon>
        <taxon>Ascomycota</taxon>
        <taxon>Pezizomycotina</taxon>
        <taxon>Sordariomycetes</taxon>
        <taxon>Sordariomycetidae</taxon>
        <taxon>Ophiostomatales</taxon>
        <taxon>Ophiostomataceae</taxon>
        <taxon>Ophiostoma</taxon>
    </lineage>
</organism>
<sequence>MSFRNTALALAAIAGAANAQVGTMLAPKFDINFPSTEVARNPLNWLGANGPYAPGQNVYGISNDVPEHCTVDMAYYISRHGSRYPDLGAYQGWVDMENRFNVNNGYNASGSLEFLTSWKTPLTNPALQIANLSPTGNKEVFDMGYQLRTRYPHLYNEGDDLYVWANNYTRVLETAKLFVRGFLGVNATELGHVVSVTSKVYTDAIGNSLAPSDQCPRFNDASGGAWYTNWTNTYSAPIQQRLQALITGNLTLTQNDVTQIPYLCGFESQIKGKLSPYCAVYTDLELQYYQYANDLRYYYGVGPGTTLPATMMLPWLSQVVANLQTGPNQNGTAADGASAFNVPNLVVNFLNDGQLNELLTAAGVHDAQAPLSSSKMDPSRLYIGNRFTTMKGQVGIERLTCAAKPLSSNATTTLVPLAQRTSGCSATTTKNKKFAKSTINSTYVRFLLNDVVYPIPSCQNGPGYSCLLSDYADYVSDKYNASGNWATNCGVTTSGAPSVVKGATFYNDLSSDFLRVLSP</sequence>
<gene>
    <name evidence="8" type="ORF">F503_08653</name>
</gene>
<feature type="disulfide bond" evidence="6">
    <location>
        <begin position="264"/>
        <end position="278"/>
    </location>
</feature>
<dbReference type="InterPro" id="IPR000560">
    <property type="entry name" value="His_Pase_clade-2"/>
</dbReference>
<dbReference type="PANTHER" id="PTHR20963:SF23">
    <property type="entry name" value="3-PHYTASE"/>
    <property type="match status" value="1"/>
</dbReference>